<evidence type="ECO:0000259" key="2">
    <source>
        <dbReference type="Pfam" id="PF03713"/>
    </source>
</evidence>
<dbReference type="Gene3D" id="1.20.1260.10">
    <property type="match status" value="1"/>
</dbReference>
<feature type="signal peptide" evidence="1">
    <location>
        <begin position="1"/>
        <end position="27"/>
    </location>
</feature>
<accession>A0A099J394</accession>
<evidence type="ECO:0000256" key="1">
    <source>
        <dbReference type="SAM" id="SignalP"/>
    </source>
</evidence>
<feature type="chain" id="PRO_5038207812" evidence="1">
    <location>
        <begin position="28"/>
        <end position="201"/>
    </location>
</feature>
<name>A0A099J394_9MICO</name>
<reference evidence="3 5" key="1">
    <citation type="submission" date="2014-08" db="EMBL/GenBank/DDBJ databases">
        <authorList>
            <person name="Sisinthy S."/>
        </authorList>
    </citation>
    <scope>NUCLEOTIDE SEQUENCE [LARGE SCALE GENOMIC DNA]</scope>
    <source>
        <strain evidence="3 5">RuG17</strain>
    </source>
</reference>
<dbReference type="EMBL" id="JACHBQ010000001">
    <property type="protein sequence ID" value="MBB5643624.1"/>
    <property type="molecule type" value="Genomic_DNA"/>
</dbReference>
<dbReference type="Pfam" id="PF03713">
    <property type="entry name" value="DUF305"/>
    <property type="match status" value="1"/>
</dbReference>
<dbReference type="AlphaFoldDB" id="A0A099J394"/>
<dbReference type="InterPro" id="IPR012347">
    <property type="entry name" value="Ferritin-like"/>
</dbReference>
<dbReference type="PANTHER" id="PTHR36933:SF1">
    <property type="entry name" value="SLL0788 PROTEIN"/>
    <property type="match status" value="1"/>
</dbReference>
<dbReference type="PROSITE" id="PS51257">
    <property type="entry name" value="PROKAR_LIPOPROTEIN"/>
    <property type="match status" value="1"/>
</dbReference>
<evidence type="ECO:0000313" key="3">
    <source>
        <dbReference type="EMBL" id="KGJ72786.1"/>
    </source>
</evidence>
<gene>
    <name evidence="4" type="ORF">BJ997_004172</name>
    <name evidence="3" type="ORF">GY21_13035</name>
</gene>
<organism evidence="3 5">
    <name type="scientific">Cryobacterium roopkundense</name>
    <dbReference type="NCBI Taxonomy" id="1001240"/>
    <lineage>
        <taxon>Bacteria</taxon>
        <taxon>Bacillati</taxon>
        <taxon>Actinomycetota</taxon>
        <taxon>Actinomycetes</taxon>
        <taxon>Micrococcales</taxon>
        <taxon>Microbacteriaceae</taxon>
        <taxon>Cryobacterium</taxon>
    </lineage>
</organism>
<dbReference type="Proteomes" id="UP000561726">
    <property type="component" value="Unassembled WGS sequence"/>
</dbReference>
<proteinExistence type="predicted"/>
<reference evidence="4 6" key="2">
    <citation type="submission" date="2020-08" db="EMBL/GenBank/DDBJ databases">
        <title>Sequencing the genomes of 1000 actinobacteria strains.</title>
        <authorList>
            <person name="Klenk H.-P."/>
        </authorList>
    </citation>
    <scope>NUCLEOTIDE SEQUENCE [LARGE SCALE GENOMIC DNA]</scope>
    <source>
        <strain evidence="4 6">DSM 21065</strain>
    </source>
</reference>
<dbReference type="InterPro" id="IPR005183">
    <property type="entry name" value="DUF305_CopM-like"/>
</dbReference>
<dbReference type="Proteomes" id="UP000029864">
    <property type="component" value="Unassembled WGS sequence"/>
</dbReference>
<dbReference type="RefSeq" id="WP_052542356.1">
    <property type="nucleotide sequence ID" value="NZ_JACHBQ010000001.1"/>
</dbReference>
<dbReference type="eggNOG" id="COG3544">
    <property type="taxonomic scope" value="Bacteria"/>
</dbReference>
<keyword evidence="5" id="KW-1185">Reference proteome</keyword>
<dbReference type="EMBL" id="JPXF01000055">
    <property type="protein sequence ID" value="KGJ72786.1"/>
    <property type="molecule type" value="Genomic_DNA"/>
</dbReference>
<evidence type="ECO:0000313" key="6">
    <source>
        <dbReference type="Proteomes" id="UP000561726"/>
    </source>
</evidence>
<sequence>MTPTARTSLVTVLALASALTLSACAVAGPTPGASGDAGASTSASTAAFNDADESFAQLMIPHHEQAIEMSDDLLTKDGVDVRVTDIATAIKAAQQPEIDQMQGWLTEWGAEATDHSGMGGMGEGSNGMMSDGDMMALRDSSGADAGALFLQQMIMHHEGAIVMAKAELSNGENPEAQTLAQSIVTSQTAEIAEMRELLAAL</sequence>
<keyword evidence="1" id="KW-0732">Signal</keyword>
<feature type="domain" description="DUF305" evidence="2">
    <location>
        <begin position="52"/>
        <end position="198"/>
    </location>
</feature>
<comment type="caution">
    <text evidence="3">The sequence shown here is derived from an EMBL/GenBank/DDBJ whole genome shotgun (WGS) entry which is preliminary data.</text>
</comment>
<evidence type="ECO:0000313" key="5">
    <source>
        <dbReference type="Proteomes" id="UP000029864"/>
    </source>
</evidence>
<evidence type="ECO:0000313" key="4">
    <source>
        <dbReference type="EMBL" id="MBB5643624.1"/>
    </source>
</evidence>
<dbReference type="PANTHER" id="PTHR36933">
    <property type="entry name" value="SLL0788 PROTEIN"/>
    <property type="match status" value="1"/>
</dbReference>
<protein>
    <submittedName>
        <fullName evidence="4">Uncharacterized protein (DUF305 family)</fullName>
    </submittedName>
</protein>
<dbReference type="OrthoDB" id="26872at2"/>